<sequence>MEETDENDDVVSSLVQAVHINLNNNFDASVMPALKEQLKEDYWNAVCVSSDRPTSDEWFDRIYHQHNEPGRHYHTAVHLKEILDYVTILREGGVVSKNLFAVIVWATFFHDLVYDPKSNKNEKESAVRWLDFCEVMSIDNVTAKMVETIILATEKHQLIPMPDNQDMEQAQALFLDMDMAVLGKSKDSYMAYAALIRREYSFVELDVYCSKRSEILRKFTETTIYKTSVFQRAMEDRARANLHAEIELLEQGTIPSGIATKQESDEQNSDALVFTEVTSDDHLIISLCQQLRLCVFVEEQGIPQEVEIDGKDECPETTHILVQSSLDSTTVIGTGRIIVPKSNDEKSPRTASLGRIAISRPWRRKGLGTQIMKRLEDIARRKSVYRLQLSPHHYLEKFYQNLGFTRVSDWESVVNDCCQLIRMEKILGDSAAFGEALSNGSKRGPKRICLFGTSANPPTGSGGHVGVVQGLLDLTKEDNYTLLFDEVHVLPVYYHTFANKRQLLAPYGHRVAMCELAFADLSSNNRVVISRAEERSFHRHLGRISEEKDLATLQVGTADLLEMLLEEANESNAEVEFSFCLGADTFLDLTAWKWKRSKDVLRLLEGRLVVVHREGMAKKEELLDRIKHVNDTEGGRVMMMDVPVLEDVSSSKARELTAKHDLQKLVPPKVVDYIQLHKLYSFGEGI</sequence>
<dbReference type="PANTHER" id="PTHR21174:SF0">
    <property type="entry name" value="HD PHOSPHOHYDROLASE FAMILY PROTEIN-RELATED"/>
    <property type="match status" value="1"/>
</dbReference>
<keyword evidence="2" id="KW-0548">Nucleotidyltransferase</keyword>
<feature type="domain" description="N-acetyltransferase" evidence="5">
    <location>
        <begin position="275"/>
        <end position="428"/>
    </location>
</feature>
<dbReference type="GO" id="GO:0009435">
    <property type="term" value="P:NAD+ biosynthetic process"/>
    <property type="evidence" value="ECO:0007669"/>
    <property type="project" value="InterPro"/>
</dbReference>
<dbReference type="InterPro" id="IPR009218">
    <property type="entry name" value="HD_phosphohydro"/>
</dbReference>
<keyword evidence="7" id="KW-1185">Reference proteome</keyword>
<dbReference type="GO" id="GO:0005524">
    <property type="term" value="F:ATP binding"/>
    <property type="evidence" value="ECO:0007669"/>
    <property type="project" value="UniProtKB-KW"/>
</dbReference>
<dbReference type="OrthoDB" id="330671at2759"/>
<dbReference type="InterPro" id="IPR005248">
    <property type="entry name" value="NadD/NMNAT"/>
</dbReference>
<dbReference type="EMBL" id="JAGRRH010000007">
    <property type="protein sequence ID" value="KAG7366539.1"/>
    <property type="molecule type" value="Genomic_DNA"/>
</dbReference>
<dbReference type="GO" id="GO:0016747">
    <property type="term" value="F:acyltransferase activity, transferring groups other than amino-acyl groups"/>
    <property type="evidence" value="ECO:0007669"/>
    <property type="project" value="InterPro"/>
</dbReference>
<evidence type="ECO:0000259" key="5">
    <source>
        <dbReference type="PROSITE" id="PS51186"/>
    </source>
</evidence>
<gene>
    <name evidence="6" type="ORF">IV203_029209</name>
</gene>
<evidence type="ECO:0000313" key="6">
    <source>
        <dbReference type="EMBL" id="KAG7366539.1"/>
    </source>
</evidence>
<dbReference type="CDD" id="cd04301">
    <property type="entry name" value="NAT_SF"/>
    <property type="match status" value="1"/>
</dbReference>
<evidence type="ECO:0000313" key="7">
    <source>
        <dbReference type="Proteomes" id="UP000693970"/>
    </source>
</evidence>
<accession>A0A9K3Q333</accession>
<evidence type="ECO:0000256" key="4">
    <source>
        <dbReference type="ARBA" id="ARBA00022840"/>
    </source>
</evidence>
<dbReference type="AlphaFoldDB" id="A0A9K3Q333"/>
<keyword evidence="3" id="KW-0547">Nucleotide-binding</keyword>
<comment type="caution">
    <text evidence="6">The sequence shown here is derived from an EMBL/GenBank/DDBJ whole genome shotgun (WGS) entry which is preliminary data.</text>
</comment>
<dbReference type="Proteomes" id="UP000693970">
    <property type="component" value="Unassembled WGS sequence"/>
</dbReference>
<dbReference type="PROSITE" id="PS51186">
    <property type="entry name" value="GNAT"/>
    <property type="match status" value="1"/>
</dbReference>
<reference evidence="6" key="1">
    <citation type="journal article" date="2021" name="Sci. Rep.">
        <title>Diploid genomic architecture of Nitzschia inconspicua, an elite biomass production diatom.</title>
        <authorList>
            <person name="Oliver A."/>
            <person name="Podell S."/>
            <person name="Pinowska A."/>
            <person name="Traller J.C."/>
            <person name="Smith S.R."/>
            <person name="McClure R."/>
            <person name="Beliaev A."/>
            <person name="Bohutskyi P."/>
            <person name="Hill E.A."/>
            <person name="Rabines A."/>
            <person name="Zheng H."/>
            <person name="Allen L.Z."/>
            <person name="Kuo A."/>
            <person name="Grigoriev I.V."/>
            <person name="Allen A.E."/>
            <person name="Hazlebeck D."/>
            <person name="Allen E.E."/>
        </authorList>
    </citation>
    <scope>NUCLEOTIDE SEQUENCE</scope>
    <source>
        <strain evidence="6">Hildebrandi</strain>
    </source>
</reference>
<name>A0A9K3Q333_9STRA</name>
<dbReference type="CDD" id="cd02165">
    <property type="entry name" value="NMNAT"/>
    <property type="match status" value="1"/>
</dbReference>
<proteinExistence type="predicted"/>
<evidence type="ECO:0000256" key="2">
    <source>
        <dbReference type="ARBA" id="ARBA00022695"/>
    </source>
</evidence>
<dbReference type="Pfam" id="PF00583">
    <property type="entry name" value="Acetyltransf_1"/>
    <property type="match status" value="1"/>
</dbReference>
<dbReference type="GO" id="GO:0016779">
    <property type="term" value="F:nucleotidyltransferase activity"/>
    <property type="evidence" value="ECO:0007669"/>
    <property type="project" value="UniProtKB-KW"/>
</dbReference>
<organism evidence="6 7">
    <name type="scientific">Nitzschia inconspicua</name>
    <dbReference type="NCBI Taxonomy" id="303405"/>
    <lineage>
        <taxon>Eukaryota</taxon>
        <taxon>Sar</taxon>
        <taxon>Stramenopiles</taxon>
        <taxon>Ochrophyta</taxon>
        <taxon>Bacillariophyta</taxon>
        <taxon>Bacillariophyceae</taxon>
        <taxon>Bacillariophycidae</taxon>
        <taxon>Bacillariales</taxon>
        <taxon>Bacillariaceae</taxon>
        <taxon>Nitzschia</taxon>
    </lineage>
</organism>
<dbReference type="InterPro" id="IPR000182">
    <property type="entry name" value="GNAT_dom"/>
</dbReference>
<keyword evidence="1" id="KW-0808">Transferase</keyword>
<evidence type="ECO:0000256" key="3">
    <source>
        <dbReference type="ARBA" id="ARBA00022741"/>
    </source>
</evidence>
<keyword evidence="4" id="KW-0067">ATP-binding</keyword>
<reference evidence="6" key="2">
    <citation type="submission" date="2021-04" db="EMBL/GenBank/DDBJ databases">
        <authorList>
            <person name="Podell S."/>
        </authorList>
    </citation>
    <scope>NUCLEOTIDE SEQUENCE</scope>
    <source>
        <strain evidence="6">Hildebrandi</strain>
    </source>
</reference>
<protein>
    <submittedName>
        <fullName evidence="6">Acetyltransferase GNAT domain containing protein</fullName>
    </submittedName>
</protein>
<dbReference type="PANTHER" id="PTHR21174">
    <property type="match status" value="1"/>
</dbReference>
<evidence type="ECO:0000256" key="1">
    <source>
        <dbReference type="ARBA" id="ARBA00022679"/>
    </source>
</evidence>